<reference evidence="11 12" key="1">
    <citation type="submission" date="2016-01" db="EMBL/GenBank/DDBJ databases">
        <authorList>
            <person name="Mitreva M."/>
            <person name="Pepin K.H."/>
            <person name="Mihindukulasuriya K.A."/>
            <person name="Fulton R."/>
            <person name="Fronick C."/>
            <person name="O'Laughlin M."/>
            <person name="Miner T."/>
            <person name="Herter B."/>
            <person name="Rosa B.A."/>
            <person name="Cordes M."/>
            <person name="Tomlinson C."/>
            <person name="Wollam A."/>
            <person name="Palsikar V.B."/>
            <person name="Mardis E.R."/>
            <person name="Wilson R.K."/>
        </authorList>
    </citation>
    <scope>NUCLEOTIDE SEQUENCE [LARGE SCALE GENOMIC DNA]</scope>
    <source>
        <strain evidence="11 12">MJR7738</strain>
    </source>
</reference>
<comment type="caution">
    <text evidence="11">The sequence shown here is derived from an EMBL/GenBank/DDBJ whole genome shotgun (WGS) entry which is preliminary data.</text>
</comment>
<evidence type="ECO:0000256" key="7">
    <source>
        <dbReference type="ARBA" id="ARBA00052699"/>
    </source>
</evidence>
<dbReference type="InterPro" id="IPR054542">
    <property type="entry name" value="Cys_met_metab_PP"/>
</dbReference>
<evidence type="ECO:0000313" key="11">
    <source>
        <dbReference type="EMBL" id="KXA38909.1"/>
    </source>
</evidence>
<keyword evidence="3 8" id="KW-0663">Pyridoxal phosphate</keyword>
<dbReference type="PIRSF" id="PIRSF001434">
    <property type="entry name" value="CGS"/>
    <property type="match status" value="1"/>
</dbReference>
<name>A0ABD4EGP8_STALU</name>
<dbReference type="Gene3D" id="3.90.1150.10">
    <property type="entry name" value="Aspartate Aminotransferase, domain 1"/>
    <property type="match status" value="1"/>
</dbReference>
<dbReference type="EMBL" id="LRQI01000036">
    <property type="protein sequence ID" value="KXA38909.1"/>
    <property type="molecule type" value="Genomic_DNA"/>
</dbReference>
<dbReference type="GO" id="GO:0018826">
    <property type="term" value="F:methionine gamma-lyase activity"/>
    <property type="evidence" value="ECO:0007669"/>
    <property type="project" value="UniProtKB-EC"/>
</dbReference>
<comment type="similarity">
    <text evidence="2 9">Belongs to the trans-sulfuration enzymes family.</text>
</comment>
<evidence type="ECO:0000256" key="9">
    <source>
        <dbReference type="RuleBase" id="RU362118"/>
    </source>
</evidence>
<comment type="catalytic activity">
    <reaction evidence="7">
        <text>L-methionine + H2O = methanethiol + 2-oxobutanoate + NH4(+)</text>
        <dbReference type="Rhea" id="RHEA:23800"/>
        <dbReference type="ChEBI" id="CHEBI:15377"/>
        <dbReference type="ChEBI" id="CHEBI:16007"/>
        <dbReference type="ChEBI" id="CHEBI:16763"/>
        <dbReference type="ChEBI" id="CHEBI:28938"/>
        <dbReference type="ChEBI" id="CHEBI:57844"/>
        <dbReference type="EC" id="4.4.1.11"/>
    </reaction>
    <physiologicalReaction direction="left-to-right" evidence="7">
        <dbReference type="Rhea" id="RHEA:23801"/>
    </physiologicalReaction>
</comment>
<dbReference type="InterPro" id="IPR015424">
    <property type="entry name" value="PyrdxlP-dep_Trfase"/>
</dbReference>
<proteinExistence type="inferred from homology"/>
<gene>
    <name evidence="11" type="ORF">HMPREF3225_01014</name>
</gene>
<evidence type="ECO:0000256" key="3">
    <source>
        <dbReference type="ARBA" id="ARBA00022898"/>
    </source>
</evidence>
<evidence type="ECO:0000256" key="2">
    <source>
        <dbReference type="ARBA" id="ARBA00009077"/>
    </source>
</evidence>
<protein>
    <recommendedName>
        <fullName evidence="4">homocysteine desulfhydrase</fullName>
        <ecNumber evidence="4">4.4.1.2</ecNumber>
    </recommendedName>
    <alternativeName>
        <fullName evidence="5">Homocysteine desulfhydrase</fullName>
    </alternativeName>
</protein>
<dbReference type="InterPro" id="IPR000277">
    <property type="entry name" value="Cys/Met-Metab_PyrdxlP-dep_enz"/>
</dbReference>
<feature type="modified residue" description="N6-(pyridoxal phosphate)lysine" evidence="8">
    <location>
        <position position="198"/>
    </location>
</feature>
<organism evidence="11 12">
    <name type="scientific">Staphylococcus lugdunensis</name>
    <dbReference type="NCBI Taxonomy" id="28035"/>
    <lineage>
        <taxon>Bacteria</taxon>
        <taxon>Bacillati</taxon>
        <taxon>Bacillota</taxon>
        <taxon>Bacilli</taxon>
        <taxon>Bacillales</taxon>
        <taxon>Staphylococcaceae</taxon>
        <taxon>Staphylococcus</taxon>
    </lineage>
</organism>
<keyword evidence="10" id="KW-0175">Coiled coil</keyword>
<evidence type="ECO:0000256" key="6">
    <source>
        <dbReference type="ARBA" id="ARBA00048780"/>
    </source>
</evidence>
<comment type="cofactor">
    <cofactor evidence="1 9">
        <name>pyridoxal 5'-phosphate</name>
        <dbReference type="ChEBI" id="CHEBI:597326"/>
    </cofactor>
</comment>
<evidence type="ECO:0000256" key="1">
    <source>
        <dbReference type="ARBA" id="ARBA00001933"/>
    </source>
</evidence>
<dbReference type="Gene3D" id="3.40.640.10">
    <property type="entry name" value="Type I PLP-dependent aspartate aminotransferase-like (Major domain)"/>
    <property type="match status" value="1"/>
</dbReference>
<dbReference type="PANTHER" id="PTHR11808:SF90">
    <property type="entry name" value="CYSTATHIONINE GAMMA-SYNTHASE"/>
    <property type="match status" value="1"/>
</dbReference>
<dbReference type="SUPFAM" id="SSF53383">
    <property type="entry name" value="PLP-dependent transferases"/>
    <property type="match status" value="1"/>
</dbReference>
<comment type="catalytic activity">
    <reaction evidence="6">
        <text>L-homocysteine + H2O = 2-oxobutanoate + hydrogen sulfide + NH4(+) + H(+)</text>
        <dbReference type="Rhea" id="RHEA:14501"/>
        <dbReference type="ChEBI" id="CHEBI:15377"/>
        <dbReference type="ChEBI" id="CHEBI:15378"/>
        <dbReference type="ChEBI" id="CHEBI:16763"/>
        <dbReference type="ChEBI" id="CHEBI:28938"/>
        <dbReference type="ChEBI" id="CHEBI:29919"/>
        <dbReference type="ChEBI" id="CHEBI:58199"/>
        <dbReference type="EC" id="4.4.1.2"/>
    </reaction>
    <physiologicalReaction direction="left-to-right" evidence="6">
        <dbReference type="Rhea" id="RHEA:14502"/>
    </physiologicalReaction>
</comment>
<dbReference type="EC" id="4.4.1.2" evidence="4"/>
<evidence type="ECO:0000256" key="10">
    <source>
        <dbReference type="SAM" id="Coils"/>
    </source>
</evidence>
<sequence>MEDIDMKDTQLAQIALTKDATGAIANPIYLSTAFQHPHLGESTGYDYSRTKNPTRSAFEEAFAALEQGVASFATSSGMAAIQLICNLFKPGDEVLVAFDLYGGTFRLFDFYEQQYGIKFKYVDFLNYDDVLQHINAHTKALFIEPISNPQMIEIDVTLYYDLSQRHGLLTIIDNTFLTPYLSTPLTEGADIVLHSATKYIGGHNDVLAGVVTVKDTQLAETLGQFHNMTGATLSPLDSYLLQRGLKTLHLRVERAQQNAQQLAQRCNDLAAIDEVLYSGRTGMLSLRLNKHYSVAKFLENLEICIFAESLGGTETFITFPYTQTHVDMPDEEKDKRGIDEYLIRLSIGIEHYQDIEADIIQALTQAKEE</sequence>
<accession>A0ABD4EGP8</accession>
<dbReference type="Pfam" id="PF01053">
    <property type="entry name" value="Cys_Met_Meta_PP"/>
    <property type="match status" value="1"/>
</dbReference>
<dbReference type="Proteomes" id="UP000070063">
    <property type="component" value="Unassembled WGS sequence"/>
</dbReference>
<feature type="coiled-coil region" evidence="10">
    <location>
        <begin position="245"/>
        <end position="272"/>
    </location>
</feature>
<evidence type="ECO:0000313" key="12">
    <source>
        <dbReference type="Proteomes" id="UP000070063"/>
    </source>
</evidence>
<dbReference type="InterPro" id="IPR015422">
    <property type="entry name" value="PyrdxlP-dep_Trfase_small"/>
</dbReference>
<dbReference type="PANTHER" id="PTHR11808">
    <property type="entry name" value="TRANS-SULFURATION ENZYME FAMILY MEMBER"/>
    <property type="match status" value="1"/>
</dbReference>
<dbReference type="FunFam" id="3.40.640.10:FF:000046">
    <property type="entry name" value="Cystathionine gamma-lyase"/>
    <property type="match status" value="1"/>
</dbReference>
<dbReference type="InterPro" id="IPR015421">
    <property type="entry name" value="PyrdxlP-dep_Trfase_major"/>
</dbReference>
<dbReference type="GO" id="GO:0047982">
    <property type="term" value="F:homocysteine desulfhydrase activity"/>
    <property type="evidence" value="ECO:0007669"/>
    <property type="project" value="UniProtKB-EC"/>
</dbReference>
<evidence type="ECO:0000256" key="8">
    <source>
        <dbReference type="PIRSR" id="PIRSR001434-2"/>
    </source>
</evidence>
<evidence type="ECO:0000256" key="5">
    <source>
        <dbReference type="ARBA" id="ARBA00047199"/>
    </source>
</evidence>
<evidence type="ECO:0000256" key="4">
    <source>
        <dbReference type="ARBA" id="ARBA00047175"/>
    </source>
</evidence>
<dbReference type="PROSITE" id="PS00868">
    <property type="entry name" value="CYS_MET_METAB_PP"/>
    <property type="match status" value="1"/>
</dbReference>
<dbReference type="AlphaFoldDB" id="A0ABD4EGP8"/>